<organism evidence="4 5">
    <name type="scientific">Triangularia setosa</name>
    <dbReference type="NCBI Taxonomy" id="2587417"/>
    <lineage>
        <taxon>Eukaryota</taxon>
        <taxon>Fungi</taxon>
        <taxon>Dikarya</taxon>
        <taxon>Ascomycota</taxon>
        <taxon>Pezizomycotina</taxon>
        <taxon>Sordariomycetes</taxon>
        <taxon>Sordariomycetidae</taxon>
        <taxon>Sordariales</taxon>
        <taxon>Podosporaceae</taxon>
        <taxon>Triangularia</taxon>
    </lineage>
</organism>
<keyword evidence="2" id="KW-0472">Membrane</keyword>
<feature type="transmembrane region" description="Helical" evidence="2">
    <location>
        <begin position="238"/>
        <end position="264"/>
    </location>
</feature>
<accession>A0AAN6W5D9</accession>
<feature type="region of interest" description="Disordered" evidence="1">
    <location>
        <begin position="179"/>
        <end position="227"/>
    </location>
</feature>
<evidence type="ECO:0000256" key="2">
    <source>
        <dbReference type="SAM" id="Phobius"/>
    </source>
</evidence>
<evidence type="ECO:0000313" key="4">
    <source>
        <dbReference type="EMBL" id="KAK4174661.1"/>
    </source>
</evidence>
<feature type="compositionally biased region" description="Low complexity" evidence="1">
    <location>
        <begin position="408"/>
        <end position="424"/>
    </location>
</feature>
<proteinExistence type="predicted"/>
<dbReference type="CDD" id="cd12087">
    <property type="entry name" value="TM_EGFR-like"/>
    <property type="match status" value="1"/>
</dbReference>
<gene>
    <name evidence="4" type="ORF">QBC36DRAFT_36361</name>
</gene>
<sequence>MAIQSLRRLAAASVWLPVVHSHIAGGERYNPTSPVETGLAAARVGHLELQQPPAPTPHARALFQRQSGENTCGFVGASRVPFTCSAEMGAECRVNSAASAIGCCLSTACNIWTACLPYTSSRLASNRDEDRTMYCSNLDEPECATLVYADGDYSGWTIPLCAATSVILPIYDITPGSNGGATTGGSRSGAANPTDGGGVANPTDSVNDDNNNNRNLDTANSNGKTPDEAVASTVNTALIVGAVVGGISFLAMVGIIIFLIIYCGRRKKRNQELRLQEGQSTVAAVTQNLPPQQQQMSSIPDGSPQPPPPQAMPGFVGTYPQVDNRPSSVVKPALQESVTPVSVGHVTPTGTPAPGYHAVIGQQQQQYGSPQPYGSPPAPVSPQFTGQMMGGNQQSPPPAMPVSPQVTGYGLYAGQQQQQQQQQPGQGGGYYPNNAVELSTQRGDGQVHEVQ</sequence>
<keyword evidence="5" id="KW-1185">Reference proteome</keyword>
<feature type="compositionally biased region" description="Low complexity" evidence="1">
    <location>
        <begin position="201"/>
        <end position="222"/>
    </location>
</feature>
<feature type="compositionally biased region" description="Polar residues" evidence="1">
    <location>
        <begin position="384"/>
        <end position="394"/>
    </location>
</feature>
<keyword evidence="2" id="KW-0812">Transmembrane</keyword>
<feature type="region of interest" description="Disordered" evidence="1">
    <location>
        <begin position="291"/>
        <end position="324"/>
    </location>
</feature>
<evidence type="ECO:0000256" key="3">
    <source>
        <dbReference type="SAM" id="SignalP"/>
    </source>
</evidence>
<dbReference type="AlphaFoldDB" id="A0AAN6W5D9"/>
<reference evidence="4" key="1">
    <citation type="journal article" date="2023" name="Mol. Phylogenet. Evol.">
        <title>Genome-scale phylogeny and comparative genomics of the fungal order Sordariales.</title>
        <authorList>
            <person name="Hensen N."/>
            <person name="Bonometti L."/>
            <person name="Westerberg I."/>
            <person name="Brannstrom I.O."/>
            <person name="Guillou S."/>
            <person name="Cros-Aarteil S."/>
            <person name="Calhoun S."/>
            <person name="Haridas S."/>
            <person name="Kuo A."/>
            <person name="Mondo S."/>
            <person name="Pangilinan J."/>
            <person name="Riley R."/>
            <person name="LaButti K."/>
            <person name="Andreopoulos B."/>
            <person name="Lipzen A."/>
            <person name="Chen C."/>
            <person name="Yan M."/>
            <person name="Daum C."/>
            <person name="Ng V."/>
            <person name="Clum A."/>
            <person name="Steindorff A."/>
            <person name="Ohm R.A."/>
            <person name="Martin F."/>
            <person name="Silar P."/>
            <person name="Natvig D.O."/>
            <person name="Lalanne C."/>
            <person name="Gautier V."/>
            <person name="Ament-Velasquez S.L."/>
            <person name="Kruys A."/>
            <person name="Hutchinson M.I."/>
            <person name="Powell A.J."/>
            <person name="Barry K."/>
            <person name="Miller A.N."/>
            <person name="Grigoriev I.V."/>
            <person name="Debuchy R."/>
            <person name="Gladieux P."/>
            <person name="Hiltunen Thoren M."/>
            <person name="Johannesson H."/>
        </authorList>
    </citation>
    <scope>NUCLEOTIDE SEQUENCE</scope>
    <source>
        <strain evidence="4">CBS 892.96</strain>
    </source>
</reference>
<dbReference type="EMBL" id="MU866270">
    <property type="protein sequence ID" value="KAK4174661.1"/>
    <property type="molecule type" value="Genomic_DNA"/>
</dbReference>
<evidence type="ECO:0000256" key="1">
    <source>
        <dbReference type="SAM" id="MobiDB-lite"/>
    </source>
</evidence>
<feature type="chain" id="PRO_5042871101" evidence="3">
    <location>
        <begin position="22"/>
        <end position="451"/>
    </location>
</feature>
<protein>
    <submittedName>
        <fullName evidence="4">Uncharacterized protein</fullName>
    </submittedName>
</protein>
<feature type="region of interest" description="Disordered" evidence="1">
    <location>
        <begin position="363"/>
        <end position="451"/>
    </location>
</feature>
<dbReference type="Proteomes" id="UP001302321">
    <property type="component" value="Unassembled WGS sequence"/>
</dbReference>
<feature type="compositionally biased region" description="Polar residues" evidence="1">
    <location>
        <begin position="291"/>
        <end position="300"/>
    </location>
</feature>
<feature type="signal peptide" evidence="3">
    <location>
        <begin position="1"/>
        <end position="21"/>
    </location>
</feature>
<evidence type="ECO:0000313" key="5">
    <source>
        <dbReference type="Proteomes" id="UP001302321"/>
    </source>
</evidence>
<feature type="compositionally biased region" description="Low complexity" evidence="1">
    <location>
        <begin position="363"/>
        <end position="372"/>
    </location>
</feature>
<reference evidence="4" key="2">
    <citation type="submission" date="2023-05" db="EMBL/GenBank/DDBJ databases">
        <authorList>
            <consortium name="Lawrence Berkeley National Laboratory"/>
            <person name="Steindorff A."/>
            <person name="Hensen N."/>
            <person name="Bonometti L."/>
            <person name="Westerberg I."/>
            <person name="Brannstrom I.O."/>
            <person name="Guillou S."/>
            <person name="Cros-Aarteil S."/>
            <person name="Calhoun S."/>
            <person name="Haridas S."/>
            <person name="Kuo A."/>
            <person name="Mondo S."/>
            <person name="Pangilinan J."/>
            <person name="Riley R."/>
            <person name="Labutti K."/>
            <person name="Andreopoulos B."/>
            <person name="Lipzen A."/>
            <person name="Chen C."/>
            <person name="Yanf M."/>
            <person name="Daum C."/>
            <person name="Ng V."/>
            <person name="Clum A."/>
            <person name="Ohm R."/>
            <person name="Martin F."/>
            <person name="Silar P."/>
            <person name="Natvig D."/>
            <person name="Lalanne C."/>
            <person name="Gautier V."/>
            <person name="Ament-Velasquez S.L."/>
            <person name="Kruys A."/>
            <person name="Hutchinson M.I."/>
            <person name="Powell A.J."/>
            <person name="Barry K."/>
            <person name="Miller A.N."/>
            <person name="Grigoriev I.V."/>
            <person name="Debuchy R."/>
            <person name="Gladieux P."/>
            <person name="Thoren M.H."/>
            <person name="Johannesson H."/>
        </authorList>
    </citation>
    <scope>NUCLEOTIDE SEQUENCE</scope>
    <source>
        <strain evidence="4">CBS 892.96</strain>
    </source>
</reference>
<comment type="caution">
    <text evidence="4">The sequence shown here is derived from an EMBL/GenBank/DDBJ whole genome shotgun (WGS) entry which is preliminary data.</text>
</comment>
<name>A0AAN6W5D9_9PEZI</name>
<keyword evidence="2" id="KW-1133">Transmembrane helix</keyword>
<keyword evidence="3" id="KW-0732">Signal</keyword>